<feature type="region of interest" description="Disordered" evidence="1">
    <location>
        <begin position="1"/>
        <end position="26"/>
    </location>
</feature>
<feature type="compositionally biased region" description="Basic and acidic residues" evidence="1">
    <location>
        <begin position="1"/>
        <end position="11"/>
    </location>
</feature>
<gene>
    <name evidence="2" type="ORF">PGTUg99_000133</name>
</gene>
<evidence type="ECO:0000313" key="3">
    <source>
        <dbReference type="Proteomes" id="UP000325313"/>
    </source>
</evidence>
<reference evidence="2 3" key="1">
    <citation type="submission" date="2019-05" db="EMBL/GenBank/DDBJ databases">
        <title>Emergence of the Ug99 lineage of the wheat stem rust pathogen through somatic hybridization.</title>
        <authorList>
            <person name="Li F."/>
            <person name="Upadhyaya N.M."/>
            <person name="Sperschneider J."/>
            <person name="Matny O."/>
            <person name="Nguyen-Phuc H."/>
            <person name="Mago R."/>
            <person name="Raley C."/>
            <person name="Miller M.E."/>
            <person name="Silverstein K.A.T."/>
            <person name="Henningsen E."/>
            <person name="Hirsch C.D."/>
            <person name="Visser B."/>
            <person name="Pretorius Z.A."/>
            <person name="Steffenson B.J."/>
            <person name="Schwessinger B."/>
            <person name="Dodds P.N."/>
            <person name="Figueroa M."/>
        </authorList>
    </citation>
    <scope>NUCLEOTIDE SEQUENCE [LARGE SCALE GENOMIC DNA]</scope>
    <source>
        <strain evidence="2 3">Ug99</strain>
    </source>
</reference>
<dbReference type="AlphaFoldDB" id="A0A5B0RIJ1"/>
<accession>A0A5B0RIJ1</accession>
<protein>
    <submittedName>
        <fullName evidence="2">Uncharacterized protein</fullName>
    </submittedName>
</protein>
<evidence type="ECO:0000313" key="2">
    <source>
        <dbReference type="EMBL" id="KAA1124958.1"/>
    </source>
</evidence>
<evidence type="ECO:0000256" key="1">
    <source>
        <dbReference type="SAM" id="MobiDB-lite"/>
    </source>
</evidence>
<proteinExistence type="predicted"/>
<sequence length="59" mass="6692">MNGQPAREHWRTSRRNLRVPQSRSRASKTKFACENLEFSKSMIDFCEGSTTTAKSPAAM</sequence>
<name>A0A5B0RIJ1_PUCGR</name>
<dbReference type="Proteomes" id="UP000325313">
    <property type="component" value="Unassembled WGS sequence"/>
</dbReference>
<dbReference type="EMBL" id="VDEP01000200">
    <property type="protein sequence ID" value="KAA1124958.1"/>
    <property type="molecule type" value="Genomic_DNA"/>
</dbReference>
<comment type="caution">
    <text evidence="2">The sequence shown here is derived from an EMBL/GenBank/DDBJ whole genome shotgun (WGS) entry which is preliminary data.</text>
</comment>
<organism evidence="2 3">
    <name type="scientific">Puccinia graminis f. sp. tritici</name>
    <dbReference type="NCBI Taxonomy" id="56615"/>
    <lineage>
        <taxon>Eukaryota</taxon>
        <taxon>Fungi</taxon>
        <taxon>Dikarya</taxon>
        <taxon>Basidiomycota</taxon>
        <taxon>Pucciniomycotina</taxon>
        <taxon>Pucciniomycetes</taxon>
        <taxon>Pucciniales</taxon>
        <taxon>Pucciniaceae</taxon>
        <taxon>Puccinia</taxon>
    </lineage>
</organism>